<dbReference type="EMBL" id="CP072329">
    <property type="protein sequence ID" value="QUB39661.1"/>
    <property type="molecule type" value="Genomic_DNA"/>
</dbReference>
<evidence type="ECO:0000313" key="4">
    <source>
        <dbReference type="Proteomes" id="UP001138780"/>
    </source>
</evidence>
<dbReference type="Proteomes" id="UP000676511">
    <property type="component" value="Chromosome"/>
</dbReference>
<sequence>MTSGATLVGFDEVIRNLEARLSDAKVRRSANRALKGAANETLEDFKGALEVFKDTGETIASATVGNVTGAFEGVPMVKLGFGAGSRWRLEHLNEFGYAKKSNPRGFGVIRRFSEANREKFKYRLATKLKGEGLG</sequence>
<evidence type="ECO:0000313" key="2">
    <source>
        <dbReference type="EMBL" id="QUB39661.1"/>
    </source>
</evidence>
<dbReference type="RefSeq" id="WP_200772024.1">
    <property type="nucleotide sequence ID" value="NZ_CP072329.1"/>
</dbReference>
<accession>A0A9X1BBT7</accession>
<evidence type="ECO:0000313" key="3">
    <source>
        <dbReference type="Proteomes" id="UP000676511"/>
    </source>
</evidence>
<gene>
    <name evidence="1" type="ORF">BTU61_01370</name>
    <name evidence="2" type="ORF">J4854_04250</name>
</gene>
<evidence type="ECO:0000313" key="1">
    <source>
        <dbReference type="EMBL" id="MBK4778862.1"/>
    </source>
</evidence>
<organism evidence="1 4">
    <name type="scientific">Streptococcus lactarius</name>
    <dbReference type="NCBI Taxonomy" id="684066"/>
    <lineage>
        <taxon>Bacteria</taxon>
        <taxon>Bacillati</taxon>
        <taxon>Bacillota</taxon>
        <taxon>Bacilli</taxon>
        <taxon>Lactobacillales</taxon>
        <taxon>Streptococcaceae</taxon>
        <taxon>Streptococcus</taxon>
    </lineage>
</organism>
<proteinExistence type="predicted"/>
<keyword evidence="3" id="KW-1185">Reference proteome</keyword>
<protein>
    <recommendedName>
        <fullName evidence="5">HK97 gp10 family phage protein</fullName>
    </recommendedName>
</protein>
<reference evidence="1" key="1">
    <citation type="submission" date="2016-12" db="EMBL/GenBank/DDBJ databases">
        <title>Draft genome of Streptococcus lactarius CCUG 66490T type strain.</title>
        <authorList>
            <person name="Salva-Serra F."/>
            <person name="Engstrom-Jakobsson H."/>
            <person name="Thorell K."/>
            <person name="Gomila M."/>
            <person name="Gonzales-Siles L."/>
            <person name="Busquets A."/>
            <person name="Jaen-Luchoro D."/>
            <person name="Karlsson R."/>
            <person name="Kristiansson E."/>
            <person name="Moore E."/>
        </authorList>
    </citation>
    <scope>NUCLEOTIDE SEQUENCE</scope>
    <source>
        <strain evidence="1">CCUG 66490</strain>
    </source>
</reference>
<dbReference type="Proteomes" id="UP001138780">
    <property type="component" value="Unassembled WGS sequence"/>
</dbReference>
<dbReference type="AlphaFoldDB" id="A0A9X1BBT7"/>
<dbReference type="EMBL" id="MRXX01000001">
    <property type="protein sequence ID" value="MBK4778862.1"/>
    <property type="molecule type" value="Genomic_DNA"/>
</dbReference>
<reference evidence="2 3" key="2">
    <citation type="submission" date="2021-03" db="EMBL/GenBank/DDBJ databases">
        <title>Human Oral Microbial Genomes.</title>
        <authorList>
            <person name="Johnston C.D."/>
            <person name="Chen T."/>
            <person name="Dewhirst F.E."/>
        </authorList>
    </citation>
    <scope>NUCLEOTIDE SEQUENCE [LARGE SCALE GENOMIC DNA]</scope>
    <source>
        <strain evidence="2 3">CCUG 66490</strain>
    </source>
</reference>
<name>A0A9X1BBT7_9STRE</name>
<evidence type="ECO:0008006" key="5">
    <source>
        <dbReference type="Google" id="ProtNLM"/>
    </source>
</evidence>